<dbReference type="GO" id="GO:0005634">
    <property type="term" value="C:nucleus"/>
    <property type="evidence" value="ECO:0007669"/>
    <property type="project" value="TreeGrafter"/>
</dbReference>
<dbReference type="GO" id="GO:0003723">
    <property type="term" value="F:RNA binding"/>
    <property type="evidence" value="ECO:0007669"/>
    <property type="project" value="UniProtKB-UniRule"/>
</dbReference>
<dbReference type="Pfam" id="PF00076">
    <property type="entry name" value="RRM_1"/>
    <property type="match status" value="1"/>
</dbReference>
<dbReference type="SUPFAM" id="SSF54928">
    <property type="entry name" value="RNA-binding domain, RBD"/>
    <property type="match status" value="1"/>
</dbReference>
<dbReference type="PANTHER" id="PTHR48024:SF56">
    <property type="entry name" value="HETEROGENEOUS NUCLEAR RIBONUCLEOPROTEIN A0"/>
    <property type="match status" value="1"/>
</dbReference>
<keyword evidence="6" id="KW-1185">Reference proteome</keyword>
<dbReference type="InterPro" id="IPR000504">
    <property type="entry name" value="RRM_dom"/>
</dbReference>
<dbReference type="PANTHER" id="PTHR48024">
    <property type="entry name" value="GEO13361P1-RELATED"/>
    <property type="match status" value="1"/>
</dbReference>
<gene>
    <name evidence="5" type="ORF">GIB67_015766</name>
</gene>
<name>A0A7J7NV31_9MAGN</name>
<dbReference type="PROSITE" id="PS50102">
    <property type="entry name" value="RRM"/>
    <property type="match status" value="1"/>
</dbReference>
<sequence>MKTREGARKALKEPQKMIGSRMTSCQLASAGPAPTHSQAASDTTGRKLYVANVGPQVNPERLRAFFAKFGEIEEGPIGCDRNTGMPRGYAIFVYKTPEGCKKALEEPIKVFEGCQFQCKRAAEGGRGNNNQMGPPNVVAPLGLASGMPQHDFGLAYAMGLNPEMMGQSLNPATSLMIGQNPGMFLNHPGFDGLMNYAAFGNSGISPSIPTVGNSGTGDSLGLSSVYGGQSGINGVSPSIMGSYNFQAGSQGLGAYQSTQFGQSPSATAARSQSGIGSVGTYPSYSIAERFYSSYGIRLWASSGGSSKEYNLVTDKLLGKAMGHCFVLIVACEGACKALKEPHKMVGDLLTSCQLALAGSALCHCLKALHCQCGPTSASFMAPASFCKVWRTRGTCSYCKVWKT</sequence>
<dbReference type="InterPro" id="IPR035979">
    <property type="entry name" value="RBD_domain_sf"/>
</dbReference>
<feature type="region of interest" description="Disordered" evidence="3">
    <location>
        <begin position="1"/>
        <end position="42"/>
    </location>
</feature>
<dbReference type="InterPro" id="IPR050886">
    <property type="entry name" value="RNA-binding_reg"/>
</dbReference>
<dbReference type="OrthoDB" id="1875751at2759"/>
<keyword evidence="1 2" id="KW-0694">RNA-binding</keyword>
<dbReference type="AlphaFoldDB" id="A0A7J7NV31"/>
<accession>A0A7J7NV31</accession>
<organism evidence="5 6">
    <name type="scientific">Kingdonia uniflora</name>
    <dbReference type="NCBI Taxonomy" id="39325"/>
    <lineage>
        <taxon>Eukaryota</taxon>
        <taxon>Viridiplantae</taxon>
        <taxon>Streptophyta</taxon>
        <taxon>Embryophyta</taxon>
        <taxon>Tracheophyta</taxon>
        <taxon>Spermatophyta</taxon>
        <taxon>Magnoliopsida</taxon>
        <taxon>Ranunculales</taxon>
        <taxon>Circaeasteraceae</taxon>
        <taxon>Kingdonia</taxon>
    </lineage>
</organism>
<reference evidence="5 6" key="1">
    <citation type="journal article" date="2020" name="IScience">
        <title>Genome Sequencing of the Endangered Kingdonia uniflora (Circaeasteraceae, Ranunculales) Reveals Potential Mechanisms of Evolutionary Specialization.</title>
        <authorList>
            <person name="Sun Y."/>
            <person name="Deng T."/>
            <person name="Zhang A."/>
            <person name="Moore M.J."/>
            <person name="Landis J.B."/>
            <person name="Lin N."/>
            <person name="Zhang H."/>
            <person name="Zhang X."/>
            <person name="Huang J."/>
            <person name="Zhang X."/>
            <person name="Sun H."/>
            <person name="Wang H."/>
        </authorList>
    </citation>
    <scope>NUCLEOTIDE SEQUENCE [LARGE SCALE GENOMIC DNA]</scope>
    <source>
        <strain evidence="5">TB1705</strain>
        <tissue evidence="5">Leaf</tissue>
    </source>
</reference>
<evidence type="ECO:0000256" key="3">
    <source>
        <dbReference type="SAM" id="MobiDB-lite"/>
    </source>
</evidence>
<evidence type="ECO:0000256" key="1">
    <source>
        <dbReference type="ARBA" id="ARBA00022884"/>
    </source>
</evidence>
<dbReference type="SMART" id="SM00360">
    <property type="entry name" value="RRM"/>
    <property type="match status" value="1"/>
</dbReference>
<feature type="compositionally biased region" description="Basic and acidic residues" evidence="3">
    <location>
        <begin position="1"/>
        <end position="15"/>
    </location>
</feature>
<evidence type="ECO:0000313" key="6">
    <source>
        <dbReference type="Proteomes" id="UP000541444"/>
    </source>
</evidence>
<dbReference type="InterPro" id="IPR012677">
    <property type="entry name" value="Nucleotide-bd_a/b_plait_sf"/>
</dbReference>
<protein>
    <recommendedName>
        <fullName evidence="4">RRM domain-containing protein</fullName>
    </recommendedName>
</protein>
<dbReference type="Gene3D" id="3.30.70.330">
    <property type="match status" value="1"/>
</dbReference>
<dbReference type="Proteomes" id="UP000541444">
    <property type="component" value="Unassembled WGS sequence"/>
</dbReference>
<feature type="domain" description="RRM" evidence="4">
    <location>
        <begin position="46"/>
        <end position="126"/>
    </location>
</feature>
<comment type="caution">
    <text evidence="5">The sequence shown here is derived from an EMBL/GenBank/DDBJ whole genome shotgun (WGS) entry which is preliminary data.</text>
</comment>
<evidence type="ECO:0000256" key="2">
    <source>
        <dbReference type="PROSITE-ProRule" id="PRU00176"/>
    </source>
</evidence>
<evidence type="ECO:0000259" key="4">
    <source>
        <dbReference type="PROSITE" id="PS50102"/>
    </source>
</evidence>
<proteinExistence type="predicted"/>
<dbReference type="EMBL" id="JACGCM010000560">
    <property type="protein sequence ID" value="KAF6170814.1"/>
    <property type="molecule type" value="Genomic_DNA"/>
</dbReference>
<evidence type="ECO:0000313" key="5">
    <source>
        <dbReference type="EMBL" id="KAF6170814.1"/>
    </source>
</evidence>